<dbReference type="OrthoDB" id="184880at2759"/>
<dbReference type="InterPro" id="IPR029063">
    <property type="entry name" value="SAM-dependent_MTases_sf"/>
</dbReference>
<dbReference type="CDD" id="cd02440">
    <property type="entry name" value="AdoMet_MTases"/>
    <property type="match status" value="1"/>
</dbReference>
<proteinExistence type="predicted"/>
<dbReference type="SUPFAM" id="SSF53335">
    <property type="entry name" value="S-adenosyl-L-methionine-dependent methyltransferases"/>
    <property type="match status" value="1"/>
</dbReference>
<dbReference type="PANTHER" id="PTHR43591">
    <property type="entry name" value="METHYLTRANSFERASE"/>
    <property type="match status" value="1"/>
</dbReference>
<evidence type="ECO:0000259" key="1">
    <source>
        <dbReference type="Pfam" id="PF08242"/>
    </source>
</evidence>
<dbReference type="Gene3D" id="3.40.50.150">
    <property type="entry name" value="Vaccinia Virus protein VP39"/>
    <property type="match status" value="1"/>
</dbReference>
<evidence type="ECO:0000313" key="3">
    <source>
        <dbReference type="Proteomes" id="UP000177798"/>
    </source>
</evidence>
<dbReference type="AlphaFoldDB" id="A0A1D9PZJ1"/>
<feature type="domain" description="Methyltransferase type 12" evidence="1">
    <location>
        <begin position="59"/>
        <end position="157"/>
    </location>
</feature>
<sequence length="298" mass="33872">MATTIVETGTSKQELYLFSRRDEEEKDRLERQSNSIKVIREGHTLDPRIPKQNISRIADIATGTGIWLREVAAELADAGYNSPLEMVGLDISAAQFPKSPAPGNKFVLWDMTTSFPKEYHCRFDVVHVRLVVLAIKIEQIKGVVQNLVELLKPGGYLQWTDNSYRNGRKIIYPDDDDDPSWRSQVDMMFKYWGDEGFSLDTTGDVEKALQGLPVEDVHVTDHTDACFRRPEINDVVVEWQSRAKPLIIEMLSSRNGFNEGEAKMAAYELRKKILEKGKRGVIFTAPMATLVARRNIEL</sequence>
<gene>
    <name evidence="2" type="ORF">sscle_03g029180</name>
</gene>
<dbReference type="InterPro" id="IPR013217">
    <property type="entry name" value="Methyltransf_12"/>
</dbReference>
<dbReference type="EMBL" id="CP017816">
    <property type="protein sequence ID" value="APA08148.1"/>
    <property type="molecule type" value="Genomic_DNA"/>
</dbReference>
<dbReference type="PANTHER" id="PTHR43591:SF50">
    <property type="entry name" value="METHYLTRANSFERASE DOMAIN-CONTAINING PROTEIN-RELATED"/>
    <property type="match status" value="1"/>
</dbReference>
<organism evidence="2 3">
    <name type="scientific">Sclerotinia sclerotiorum (strain ATCC 18683 / 1980 / Ss-1)</name>
    <name type="common">White mold</name>
    <name type="synonym">Whetzelinia sclerotiorum</name>
    <dbReference type="NCBI Taxonomy" id="665079"/>
    <lineage>
        <taxon>Eukaryota</taxon>
        <taxon>Fungi</taxon>
        <taxon>Dikarya</taxon>
        <taxon>Ascomycota</taxon>
        <taxon>Pezizomycotina</taxon>
        <taxon>Leotiomycetes</taxon>
        <taxon>Helotiales</taxon>
        <taxon>Sclerotiniaceae</taxon>
        <taxon>Sclerotinia</taxon>
    </lineage>
</organism>
<accession>A0A1D9PZJ1</accession>
<name>A0A1D9PZJ1_SCLS1</name>
<evidence type="ECO:0000313" key="2">
    <source>
        <dbReference type="EMBL" id="APA08148.1"/>
    </source>
</evidence>
<dbReference type="Proteomes" id="UP000177798">
    <property type="component" value="Chromosome 3"/>
</dbReference>
<dbReference type="Pfam" id="PF08242">
    <property type="entry name" value="Methyltransf_12"/>
    <property type="match status" value="1"/>
</dbReference>
<dbReference type="VEuPathDB" id="FungiDB:sscle_03g029180"/>
<reference evidence="3" key="1">
    <citation type="journal article" date="2017" name="Genome Biol. Evol.">
        <title>The complete genome sequence of the phytopathogenic fungus Sclerotinia sclerotiorum reveals insights into the genome architecture of broad host range pathogens.</title>
        <authorList>
            <person name="Derbyshire M."/>
            <person name="Denton-Giles M."/>
            <person name="Hegedus D."/>
            <person name="Seifbarghy S."/>
            <person name="Rollins J."/>
            <person name="van Kan J."/>
            <person name="Seidl M.F."/>
            <person name="Faino L."/>
            <person name="Mbengue M."/>
            <person name="Navaud O."/>
            <person name="Raffaele S."/>
            <person name="Hammond-Kosack K."/>
            <person name="Heard S."/>
            <person name="Oliver R."/>
        </authorList>
    </citation>
    <scope>NUCLEOTIDE SEQUENCE [LARGE SCALE GENOMIC DNA]</scope>
    <source>
        <strain evidence="3">ATCC 18683 / 1980 / Ss-1</strain>
    </source>
</reference>
<protein>
    <recommendedName>
        <fullName evidence="1">Methyltransferase type 12 domain-containing protein</fullName>
    </recommendedName>
</protein>